<dbReference type="GO" id="GO:0003676">
    <property type="term" value="F:nucleic acid binding"/>
    <property type="evidence" value="ECO:0007669"/>
    <property type="project" value="InterPro"/>
</dbReference>
<dbReference type="PANTHER" id="PTHR38462:SF1">
    <property type="entry name" value="YPRB RIBONUCLEASE H-LIKE DOMAIN-CONTAINING PROTEIN"/>
    <property type="match status" value="1"/>
</dbReference>
<dbReference type="PANTHER" id="PTHR38462">
    <property type="entry name" value="EXONUCLEASE-LIKE PROTEIN"/>
    <property type="match status" value="1"/>
</dbReference>
<dbReference type="Proteomes" id="UP000309848">
    <property type="component" value="Unassembled WGS sequence"/>
</dbReference>
<evidence type="ECO:0000259" key="1">
    <source>
        <dbReference type="Pfam" id="PF13482"/>
    </source>
</evidence>
<dbReference type="InterPro" id="IPR036397">
    <property type="entry name" value="RNaseH_sf"/>
</dbReference>
<proteinExistence type="predicted"/>
<dbReference type="AlphaFoldDB" id="A0A4S1WAG5"/>
<evidence type="ECO:0000313" key="3">
    <source>
        <dbReference type="Proteomes" id="UP000309848"/>
    </source>
</evidence>
<dbReference type="SUPFAM" id="SSF53098">
    <property type="entry name" value="Ribonuclease H-like"/>
    <property type="match status" value="1"/>
</dbReference>
<reference evidence="2 3" key="1">
    <citation type="submission" date="2019-04" db="EMBL/GenBank/DDBJ databases">
        <title>Sphingomonas psychrotolerans sp. nov., isolated from soil in the Tianshan Mountains, Xinjiang, China.</title>
        <authorList>
            <person name="Luo Y."/>
            <person name="Sheng H."/>
        </authorList>
    </citation>
    <scope>NUCLEOTIDE SEQUENCE [LARGE SCALE GENOMIC DNA]</scope>
    <source>
        <strain evidence="2 3">KIS18-15</strain>
    </source>
</reference>
<dbReference type="SUPFAM" id="SSF52540">
    <property type="entry name" value="P-loop containing nucleoside triphosphate hydrolases"/>
    <property type="match status" value="1"/>
</dbReference>
<dbReference type="InterPro" id="IPR027417">
    <property type="entry name" value="P-loop_NTPase"/>
</dbReference>
<dbReference type="RefSeq" id="WP_135987204.1">
    <property type="nucleotide sequence ID" value="NZ_JAASQM010000003.1"/>
</dbReference>
<sequence length="640" mass="70099">MELLETQESVVDAQAAGETAPLRALVGAANARPKTSRDLTPFLTAPERVLFLDIETTGLSRYYDKLTLVGFEIDGVYDVVLAGESPERLHDALASASSIVTFNGSTFDLPFLEVAFPDIRWPQHHVDLRYACRRLGLTGGQKRIEGEIGVDCREGLTDIDGAFAVVLWHRYLRGDVGALRQLIDYNRADVRAMTHILDHVIANHAEPDLVARMRPATTFARQMDMRLGFGLPDADLPNPPVRARRAMTFQSLFAETPAAVATVVGLDLTGSAKRPSGFAVTRGDYAETMLLSSDDEILESVFAADPDLVSIDSPLCLPVGRTCETDDDPMRNIAGIMRVSERILKRRGINVYPCLLPSMQRLTARGIRLAAAIRARGIPTIECYPGAAQDIMGIPRKGAGLEWLRLGLEEFGVQGAYVKEGASHDELDAITCSLVGSFHLAGQTEAIGGVGEEPMMVPDLHAKRAVVVGISGSIAAGKTTASKHLQQHGFGYTRISMVIDETLRELNLAPTRKHHQEVGMRLHEEKGQSWLCRRAIELLPEGTTDFVIDGLRWTDDVRYFRERFGGRFLHIHITAPEVERRKRYNDAVKGVPFDIAVAHPVEQGIAAAGDLADVTLANDGALASFLARVEELARSWNDAD</sequence>
<dbReference type="InterPro" id="IPR012337">
    <property type="entry name" value="RNaseH-like_sf"/>
</dbReference>
<keyword evidence="3" id="KW-1185">Reference proteome</keyword>
<gene>
    <name evidence="2" type="ORF">E5A74_19050</name>
</gene>
<dbReference type="EMBL" id="SRXU01000010">
    <property type="protein sequence ID" value="TGX38300.1"/>
    <property type="molecule type" value="Genomic_DNA"/>
</dbReference>
<feature type="domain" description="YprB ribonuclease H-like" evidence="1">
    <location>
        <begin position="50"/>
        <end position="200"/>
    </location>
</feature>
<evidence type="ECO:0000313" key="2">
    <source>
        <dbReference type="EMBL" id="TGX38300.1"/>
    </source>
</evidence>
<name>A0A4S1WAG5_9SPHN</name>
<organism evidence="2 3">
    <name type="scientific">Sphingomonas naasensis</name>
    <dbReference type="NCBI Taxonomy" id="1344951"/>
    <lineage>
        <taxon>Bacteria</taxon>
        <taxon>Pseudomonadati</taxon>
        <taxon>Pseudomonadota</taxon>
        <taxon>Alphaproteobacteria</taxon>
        <taxon>Sphingomonadales</taxon>
        <taxon>Sphingomonadaceae</taxon>
        <taxon>Sphingomonas</taxon>
    </lineage>
</organism>
<dbReference type="Pfam" id="PF13482">
    <property type="entry name" value="RNase_H_2"/>
    <property type="match status" value="1"/>
</dbReference>
<protein>
    <submittedName>
        <fullName evidence="2">DUF429 domain-containing protein</fullName>
    </submittedName>
</protein>
<dbReference type="Gene3D" id="3.40.50.300">
    <property type="entry name" value="P-loop containing nucleotide triphosphate hydrolases"/>
    <property type="match status" value="1"/>
</dbReference>
<dbReference type="Gene3D" id="3.30.420.10">
    <property type="entry name" value="Ribonuclease H-like superfamily/Ribonuclease H"/>
    <property type="match status" value="1"/>
</dbReference>
<comment type="caution">
    <text evidence="2">The sequence shown here is derived from an EMBL/GenBank/DDBJ whole genome shotgun (WGS) entry which is preliminary data.</text>
</comment>
<dbReference type="Pfam" id="PF13238">
    <property type="entry name" value="AAA_18"/>
    <property type="match status" value="1"/>
</dbReference>
<dbReference type="InterPro" id="IPR038720">
    <property type="entry name" value="YprB_RNase_H-like_dom"/>
</dbReference>
<accession>A0A4S1WAG5</accession>
<dbReference type="OrthoDB" id="9790530at2"/>